<evidence type="ECO:0000313" key="3">
    <source>
        <dbReference type="Proteomes" id="UP000269974"/>
    </source>
</evidence>
<dbReference type="Gene3D" id="3.40.50.300">
    <property type="entry name" value="P-loop containing nucleotide triphosphate hydrolases"/>
    <property type="match status" value="1"/>
</dbReference>
<dbReference type="GO" id="GO:0000028">
    <property type="term" value="P:ribosomal small subunit assembly"/>
    <property type="evidence" value="ECO:0007669"/>
    <property type="project" value="TreeGrafter"/>
</dbReference>
<feature type="domain" description="Dynamin N-terminal" evidence="1">
    <location>
        <begin position="73"/>
        <end position="211"/>
    </location>
</feature>
<gene>
    <name evidence="2" type="ORF">NCTC10327_01221</name>
</gene>
<dbReference type="InterPro" id="IPR005662">
    <property type="entry name" value="GTPase_Era-like"/>
</dbReference>
<evidence type="ECO:0000313" key="2">
    <source>
        <dbReference type="EMBL" id="VDG76581.1"/>
    </source>
</evidence>
<name>A0A7Z9C8M8_9ACTO</name>
<dbReference type="AlphaFoldDB" id="A0A7Z9C8M8"/>
<dbReference type="InterPro" id="IPR027417">
    <property type="entry name" value="P-loop_NTPase"/>
</dbReference>
<dbReference type="GO" id="GO:0019843">
    <property type="term" value="F:rRNA binding"/>
    <property type="evidence" value="ECO:0007669"/>
    <property type="project" value="TreeGrafter"/>
</dbReference>
<dbReference type="PANTHER" id="PTHR42698:SF1">
    <property type="entry name" value="GTPASE ERA, MITOCHONDRIAL"/>
    <property type="match status" value="1"/>
</dbReference>
<dbReference type="GO" id="GO:0043024">
    <property type="term" value="F:ribosomal small subunit binding"/>
    <property type="evidence" value="ECO:0007669"/>
    <property type="project" value="TreeGrafter"/>
</dbReference>
<evidence type="ECO:0000259" key="1">
    <source>
        <dbReference type="Pfam" id="PF00350"/>
    </source>
</evidence>
<dbReference type="GO" id="GO:0005525">
    <property type="term" value="F:GTP binding"/>
    <property type="evidence" value="ECO:0007669"/>
    <property type="project" value="InterPro"/>
</dbReference>
<dbReference type="SUPFAM" id="SSF52540">
    <property type="entry name" value="P-loop containing nucleoside triphosphate hydrolases"/>
    <property type="match status" value="1"/>
</dbReference>
<accession>A0A7Z9C8M8</accession>
<dbReference type="Pfam" id="PF00350">
    <property type="entry name" value="Dynamin_N"/>
    <property type="match status" value="1"/>
</dbReference>
<dbReference type="RefSeq" id="WP_065419423.1">
    <property type="nucleotide sequence ID" value="NZ_MASX01000018.1"/>
</dbReference>
<dbReference type="Proteomes" id="UP000269974">
    <property type="component" value="Unassembled WGS sequence"/>
</dbReference>
<comment type="caution">
    <text evidence="2">The sequence shown here is derived from an EMBL/GenBank/DDBJ whole genome shotgun (WGS) entry which is preliminary data.</text>
</comment>
<proteinExistence type="predicted"/>
<dbReference type="PANTHER" id="PTHR42698">
    <property type="entry name" value="GTPASE ERA"/>
    <property type="match status" value="1"/>
</dbReference>
<reference evidence="2 3" key="1">
    <citation type="submission" date="2018-11" db="EMBL/GenBank/DDBJ databases">
        <authorList>
            <consortium name="Pathogen Informatics"/>
        </authorList>
    </citation>
    <scope>NUCLEOTIDE SEQUENCE [LARGE SCALE GENOMIC DNA]</scope>
    <source>
        <strain evidence="2 3">NCTC10327</strain>
    </source>
</reference>
<protein>
    <submittedName>
        <fullName evidence="2">Predicted GTPase</fullName>
    </submittedName>
</protein>
<dbReference type="GO" id="GO:0005829">
    <property type="term" value="C:cytosol"/>
    <property type="evidence" value="ECO:0007669"/>
    <property type="project" value="TreeGrafter"/>
</dbReference>
<organism evidence="2 3">
    <name type="scientific">Actinobaculum suis</name>
    <dbReference type="NCBI Taxonomy" id="1657"/>
    <lineage>
        <taxon>Bacteria</taxon>
        <taxon>Bacillati</taxon>
        <taxon>Actinomycetota</taxon>
        <taxon>Actinomycetes</taxon>
        <taxon>Actinomycetales</taxon>
        <taxon>Actinomycetaceae</taxon>
        <taxon>Actinobaculum</taxon>
    </lineage>
</organism>
<dbReference type="InterPro" id="IPR045063">
    <property type="entry name" value="Dynamin_N"/>
</dbReference>
<dbReference type="EMBL" id="UYIO01000001">
    <property type="protein sequence ID" value="VDG76581.1"/>
    <property type="molecule type" value="Genomic_DNA"/>
</dbReference>
<sequence length="603" mass="64444">MSSRSGSGSSKSRAEDPLIVALEELRDSLVALSFPLSVPEHEAGRDAVTETRGQLEDYVLPRLRAVDAPLLAVVGGSTGSGKSTIVNSLLGREVSRSSALRPTTRQPVLIHAPGEGHWFTDQRILPSLPRVQTVAASQETAPGMGDAALVPVDAETPGPVELHVVESDAVPSGLALLDSPDIDSVVVENRRLAGQLLAAADLWIFVTTAARYADAIPWAMLDDAQRRKIVLAVVLNRVPPGTSGQVRPDFFRELEAHGLGRAPLFVIGEASGPVDLLPNADIAPLRGWLEGLTEDGRARTSVARQTLEGTVATIIDRASTILPAYEAQLAEITRLQEIISEARNAAGTTIAASLADNQILRGEVLRRWQDVVGTGDVMRKIETGVASVRDRLSTWIRGVDTARRETKTREAIEDSLQAVLVATAENMVSQIRSSFESNASGAGLAMAAEKNLRTRPVREETAGRLVRDWQRAVLDLLRAEGQDKRATARIAALGVNAVGIALMVVVFAQTAGISGGEIAIAGGTAVVAQKVLEAIFGDDAVRRMTTTARKDFLIRAEKYFNEDTQPYEDEIKRLGISTEKRAAAQAAFTQAGKAARGGETAWL</sequence>